<keyword evidence="1" id="KW-0812">Transmembrane</keyword>
<gene>
    <name evidence="2" type="ORF">SAMN04488065_0100</name>
</gene>
<keyword evidence="1" id="KW-0472">Membrane</keyword>
<evidence type="ECO:0000256" key="1">
    <source>
        <dbReference type="SAM" id="Phobius"/>
    </source>
</evidence>
<dbReference type="EMBL" id="FNQT01000001">
    <property type="protein sequence ID" value="SDZ76085.1"/>
    <property type="molecule type" value="Genomic_DNA"/>
</dbReference>
<feature type="transmembrane region" description="Helical" evidence="1">
    <location>
        <begin position="233"/>
        <end position="257"/>
    </location>
</feature>
<feature type="transmembrane region" description="Helical" evidence="1">
    <location>
        <begin position="52"/>
        <end position="71"/>
    </location>
</feature>
<organism evidence="2 3">
    <name type="scientific">Haloplanus vescus</name>
    <dbReference type="NCBI Taxonomy" id="555874"/>
    <lineage>
        <taxon>Archaea</taxon>
        <taxon>Methanobacteriati</taxon>
        <taxon>Methanobacteriota</taxon>
        <taxon>Stenosarchaea group</taxon>
        <taxon>Halobacteria</taxon>
        <taxon>Halobacteriales</taxon>
        <taxon>Haloferacaceae</taxon>
        <taxon>Haloplanus</taxon>
    </lineage>
</organism>
<evidence type="ECO:0000313" key="3">
    <source>
        <dbReference type="Proteomes" id="UP000236755"/>
    </source>
</evidence>
<feature type="transmembrane region" description="Helical" evidence="1">
    <location>
        <begin position="12"/>
        <end position="32"/>
    </location>
</feature>
<proteinExistence type="predicted"/>
<feature type="transmembrane region" description="Helical" evidence="1">
    <location>
        <begin position="194"/>
        <end position="213"/>
    </location>
</feature>
<protein>
    <submittedName>
        <fullName evidence="2">Uncharacterized protein</fullName>
    </submittedName>
</protein>
<evidence type="ECO:0000313" key="2">
    <source>
        <dbReference type="EMBL" id="SDZ76085.1"/>
    </source>
</evidence>
<keyword evidence="3" id="KW-1185">Reference proteome</keyword>
<sequence>MFPAPDTRRPWHPFVVEFGLVTGVLVAVALWYRLCGAALAAVGGRSSLLVSGVGFAALFLAGLGVGTVAYATARDIDAGVRLPSPSAWRAVVAAAVVPPAFVALTKLVGVATGVPYNALTKTAVAADPPLGPVALLAGLTLSIRVPALALVCQVVVQRGFERSGGDAWAVVATTLVASFALVGTAGSVTPAPDAGKLVGLALVAGSLLCWDYASRSERRTVRRLSPVPFTLVLVLLGLAALVSVRSVAGACFAFAQVGTFAVAAETFRRTDSLVPPALAYASLVVANRVVVVGFEAGLQNW</sequence>
<feature type="transmembrane region" description="Helical" evidence="1">
    <location>
        <begin position="134"/>
        <end position="156"/>
    </location>
</feature>
<keyword evidence="1" id="KW-1133">Transmembrane helix</keyword>
<name>A0A1H3VMS3_9EURY</name>
<feature type="transmembrane region" description="Helical" evidence="1">
    <location>
        <begin position="168"/>
        <end position="188"/>
    </location>
</feature>
<dbReference type="Proteomes" id="UP000236755">
    <property type="component" value="Unassembled WGS sequence"/>
</dbReference>
<accession>A0A1H3VMS3</accession>
<dbReference type="RefSeq" id="WP_092629816.1">
    <property type="nucleotide sequence ID" value="NZ_FNQT01000001.1"/>
</dbReference>
<feature type="transmembrane region" description="Helical" evidence="1">
    <location>
        <begin position="91"/>
        <end position="114"/>
    </location>
</feature>
<dbReference type="STRING" id="555874.SAMN04488065_0100"/>
<dbReference type="AlphaFoldDB" id="A0A1H3VMS3"/>
<reference evidence="2 3" key="1">
    <citation type="submission" date="2016-10" db="EMBL/GenBank/DDBJ databases">
        <authorList>
            <person name="de Groot N.N."/>
        </authorList>
    </citation>
    <scope>NUCLEOTIDE SEQUENCE [LARGE SCALE GENOMIC DNA]</scope>
    <source>
        <strain evidence="2 3">CGMCC 1.8712</strain>
    </source>
</reference>